<dbReference type="PANTHER" id="PTHR33480">
    <property type="entry name" value="SET DOMAIN-CONTAINING PROTEIN-RELATED"/>
    <property type="match status" value="1"/>
</dbReference>
<accession>A0A653DHE0</accession>
<evidence type="ECO:0000313" key="3">
    <source>
        <dbReference type="Proteomes" id="UP000410492"/>
    </source>
</evidence>
<sequence length="659" mass="73757">MYSNGRFFPSDYYQVCTSNPSKRERWFCNRPPTPERQSSSSQDDSLARNDSEILQSTRVSSSEEEIVTEPSSCGNIDANSVLANASEDENIDDSDNDPDYEPNSDESSEDSISVPVKKRGSNERKDVGIDNGGEDPAPSVSNIVQETGDREKMNGSLDNGRENAMPPISGGVLDSGGLTVPPDYGDLGKLTVGGELRKGKKGKDFCYYCEELVLNFARHLVRNHSNEADVQRICLLEPGSKERQVSLAALRKKGNFLNSNTVKKPMHHPALPGKELLPCTNCMGFYSSKLLWRHRKKCCENNDKVHKVSGQNMLLRNALADPQLVSEVFPRMRPDNVSLTAKKDPLICAYGARYIKTHREKHFAVVASRKMRELAKLLIELKKCAPEITSLLDAFKPQYFDLLVAATKTIAKYNYEKDYFESPTLALNMGTTLKQCCDLAIVFALKRKHVFGTIPAAEVEAEIRSTIHLIATSWKYEISSKAANDLHVQAWNKVTIVPLASDLKILKEYLIKSANTAASTLQEDNHNKDAYMTLLETIFCRTILLNRRRPGELQRLPLCLYESNADGEGTEKYEEFLQAVTPSEKILMQSLKRVVIRGKRGRGVPVLFSVDVQEHINVILKYRVNFYSGPNPYLFGKPNSSETVCGYKTLRKYAVASAI</sequence>
<gene>
    <name evidence="2" type="ORF">CALMAC_LOCUS17574</name>
</gene>
<evidence type="ECO:0000256" key="1">
    <source>
        <dbReference type="SAM" id="MobiDB-lite"/>
    </source>
</evidence>
<reference evidence="2 3" key="1">
    <citation type="submission" date="2019-01" db="EMBL/GenBank/DDBJ databases">
        <authorList>
            <person name="Sayadi A."/>
        </authorList>
    </citation>
    <scope>NUCLEOTIDE SEQUENCE [LARGE SCALE GENOMIC DNA]</scope>
</reference>
<feature type="region of interest" description="Disordered" evidence="1">
    <location>
        <begin position="23"/>
        <end position="160"/>
    </location>
</feature>
<dbReference type="EMBL" id="CAACVG010012095">
    <property type="protein sequence ID" value="VEN59616.1"/>
    <property type="molecule type" value="Genomic_DNA"/>
</dbReference>
<dbReference type="AlphaFoldDB" id="A0A653DHE0"/>
<protein>
    <submittedName>
        <fullName evidence="2">Uncharacterized protein</fullName>
    </submittedName>
</protein>
<dbReference type="PANTHER" id="PTHR33480:SF1">
    <property type="entry name" value="TYR RECOMBINASE DOMAIN-CONTAINING PROTEIN"/>
    <property type="match status" value="1"/>
</dbReference>
<name>A0A653DHE0_CALMS</name>
<proteinExistence type="predicted"/>
<feature type="compositionally biased region" description="Polar residues" evidence="1">
    <location>
        <begin position="69"/>
        <end position="83"/>
    </location>
</feature>
<dbReference type="Proteomes" id="UP000410492">
    <property type="component" value="Unassembled WGS sequence"/>
</dbReference>
<feature type="compositionally biased region" description="Acidic residues" evidence="1">
    <location>
        <begin position="86"/>
        <end position="109"/>
    </location>
</feature>
<feature type="compositionally biased region" description="Polar residues" evidence="1">
    <location>
        <begin position="35"/>
        <end position="44"/>
    </location>
</feature>
<evidence type="ECO:0000313" key="2">
    <source>
        <dbReference type="EMBL" id="VEN59616.1"/>
    </source>
</evidence>
<organism evidence="2 3">
    <name type="scientific">Callosobruchus maculatus</name>
    <name type="common">Southern cowpea weevil</name>
    <name type="synonym">Pulse bruchid</name>
    <dbReference type="NCBI Taxonomy" id="64391"/>
    <lineage>
        <taxon>Eukaryota</taxon>
        <taxon>Metazoa</taxon>
        <taxon>Ecdysozoa</taxon>
        <taxon>Arthropoda</taxon>
        <taxon>Hexapoda</taxon>
        <taxon>Insecta</taxon>
        <taxon>Pterygota</taxon>
        <taxon>Neoptera</taxon>
        <taxon>Endopterygota</taxon>
        <taxon>Coleoptera</taxon>
        <taxon>Polyphaga</taxon>
        <taxon>Cucujiformia</taxon>
        <taxon>Chrysomeloidea</taxon>
        <taxon>Chrysomelidae</taxon>
        <taxon>Bruchinae</taxon>
        <taxon>Bruchini</taxon>
        <taxon>Callosobruchus</taxon>
    </lineage>
</organism>
<keyword evidence="3" id="KW-1185">Reference proteome</keyword>
<dbReference type="OrthoDB" id="6772351at2759"/>